<evidence type="ECO:0000313" key="2">
    <source>
        <dbReference type="EMBL" id="AUB41980.1"/>
    </source>
</evidence>
<dbReference type="KEGG" id="nfl:COO91_08075"/>
<reference evidence="2 3" key="1">
    <citation type="submission" date="2017-11" db="EMBL/GenBank/DDBJ databases">
        <title>Complete genome of a free-living desiccation-tolerant cyanobacterium and its photosynthetic adaptation to extreme terrestrial habitat.</title>
        <authorList>
            <person name="Shang J."/>
        </authorList>
    </citation>
    <scope>NUCLEOTIDE SEQUENCE [LARGE SCALE GENOMIC DNA]</scope>
    <source>
        <strain evidence="2 3">CCNUN1</strain>
    </source>
</reference>
<name>A0A2K8T2Y7_9NOSO</name>
<protein>
    <submittedName>
        <fullName evidence="2">CopG-like ribbon-helix-helix domain</fullName>
    </submittedName>
</protein>
<evidence type="ECO:0000313" key="3">
    <source>
        <dbReference type="Proteomes" id="UP000232003"/>
    </source>
</evidence>
<dbReference type="Proteomes" id="UP000232003">
    <property type="component" value="Chromosome"/>
</dbReference>
<organism evidence="2 3">
    <name type="scientific">Nostoc flagelliforme CCNUN1</name>
    <dbReference type="NCBI Taxonomy" id="2038116"/>
    <lineage>
        <taxon>Bacteria</taxon>
        <taxon>Bacillati</taxon>
        <taxon>Cyanobacteriota</taxon>
        <taxon>Cyanophyceae</taxon>
        <taxon>Nostocales</taxon>
        <taxon>Nostocaceae</taxon>
        <taxon>Nostoc</taxon>
    </lineage>
</organism>
<accession>A0A2K8T2Y7</accession>
<proteinExistence type="predicted"/>
<evidence type="ECO:0000256" key="1">
    <source>
        <dbReference type="SAM" id="MobiDB-lite"/>
    </source>
</evidence>
<dbReference type="AlphaFoldDB" id="A0A2K8T2Y7"/>
<keyword evidence="3" id="KW-1185">Reference proteome</keyword>
<sequence length="98" mass="11042">MYSDPKDVKDSEAMPPEENVRVQIVISRYIYEKLQQWANAHGKSPSSFAGQIVSSRVEANLDIIDRMSNEKAELSSTDSIDEETQTSSLPLPKNKENK</sequence>
<gene>
    <name evidence="2" type="ORF">COO91_08075</name>
</gene>
<dbReference type="EMBL" id="CP024785">
    <property type="protein sequence ID" value="AUB41980.1"/>
    <property type="molecule type" value="Genomic_DNA"/>
</dbReference>
<feature type="region of interest" description="Disordered" evidence="1">
    <location>
        <begin position="70"/>
        <end position="98"/>
    </location>
</feature>